<dbReference type="AlphaFoldDB" id="A0AAP7LV09"/>
<keyword evidence="1" id="KW-0472">Membrane</keyword>
<keyword evidence="1" id="KW-1133">Transmembrane helix</keyword>
<reference evidence="3" key="1">
    <citation type="submission" date="2015-11" db="EMBL/GenBank/DDBJ databases">
        <title>Genomic diversity of Staphylococcus saprophyticus strains from urinary tract infections, animal surfaces, and fermented foods.</title>
        <authorList>
            <person name="Wolfe B.E."/>
        </authorList>
    </citation>
    <scope>NUCLEOTIDE SEQUENCE [LARGE SCALE GENOMIC DNA]</scope>
    <source>
        <strain evidence="3">738_7</strain>
    </source>
</reference>
<comment type="caution">
    <text evidence="2">The sequence shown here is derived from an EMBL/GenBank/DDBJ whole genome shotgun (WGS) entry which is preliminary data.</text>
</comment>
<keyword evidence="1" id="KW-0812">Transmembrane</keyword>
<dbReference type="EMBL" id="LNPX01000004">
    <property type="protein sequence ID" value="OEK58880.1"/>
    <property type="molecule type" value="Genomic_DNA"/>
</dbReference>
<dbReference type="RefSeq" id="WP_069854280.1">
    <property type="nucleotide sequence ID" value="NZ_LNPX01000004.1"/>
</dbReference>
<gene>
    <name evidence="2" type="ORF">ASS94_00735</name>
</gene>
<protein>
    <submittedName>
        <fullName evidence="2">Uncharacterized protein</fullName>
    </submittedName>
</protein>
<feature type="transmembrane region" description="Helical" evidence="1">
    <location>
        <begin position="77"/>
        <end position="100"/>
    </location>
</feature>
<name>A0AAP7LV09_9STAP</name>
<proteinExistence type="predicted"/>
<organism evidence="2 3">
    <name type="scientific">Staphylococcus equorum</name>
    <dbReference type="NCBI Taxonomy" id="246432"/>
    <lineage>
        <taxon>Bacteria</taxon>
        <taxon>Bacillati</taxon>
        <taxon>Bacillota</taxon>
        <taxon>Bacilli</taxon>
        <taxon>Bacillales</taxon>
        <taxon>Staphylococcaceae</taxon>
        <taxon>Staphylococcus</taxon>
    </lineage>
</organism>
<dbReference type="Proteomes" id="UP000095464">
    <property type="component" value="Unassembled WGS sequence"/>
</dbReference>
<evidence type="ECO:0000256" key="1">
    <source>
        <dbReference type="SAM" id="Phobius"/>
    </source>
</evidence>
<evidence type="ECO:0000313" key="3">
    <source>
        <dbReference type="Proteomes" id="UP000095464"/>
    </source>
</evidence>
<accession>A0AAP7LV09</accession>
<feature type="transmembrane region" description="Helical" evidence="1">
    <location>
        <begin position="41"/>
        <end position="65"/>
    </location>
</feature>
<sequence length="296" mass="33938">MAKHEEVESIEVRENYGFKANLRQKPLDVIRRNEWLEKFNIPYGITMFGIILLLVGVAVSNILTFSFLTNDIERAKFVAPGIIFLDIGVTLLIVLASFYMPSYGSPLKSGIALIHQTVKRWFIKLGIMKPNNETGHTRVRKDGVILHANGDFSRAYKVDGQTSATSYTSEIMRQEDVMSRYHNGRLTTTSEFHITVSQRQNAEKQIAHQESLYKSATNESVRALTNIEIYNLDELINGVKPVAEHYLIQRNSSETKLEESAERLKNFVERDNMYSSIIKLGQREATDFFDDFYKLK</sequence>
<evidence type="ECO:0000313" key="2">
    <source>
        <dbReference type="EMBL" id="OEK58880.1"/>
    </source>
</evidence>